<reference evidence="3" key="1">
    <citation type="journal article" date="2023" name="BMC Genomics">
        <title>Chromosome-level genome assemblies of Cutaneotrichosporon spp. (Trichosporonales, Basidiomycota) reveal imbalanced evolution between nucleotide sequences and chromosome synteny.</title>
        <authorList>
            <person name="Kobayashi Y."/>
            <person name="Kayamori A."/>
            <person name="Aoki K."/>
            <person name="Shiwa Y."/>
            <person name="Matsutani M."/>
            <person name="Fujita N."/>
            <person name="Sugita T."/>
            <person name="Iwasaki W."/>
            <person name="Tanaka N."/>
            <person name="Takashima M."/>
        </authorList>
    </citation>
    <scope>NUCLEOTIDE SEQUENCE</scope>
    <source>
        <strain evidence="3">HIS019</strain>
    </source>
</reference>
<keyword evidence="1" id="KW-0812">Transmembrane</keyword>
<keyword evidence="4" id="KW-1185">Reference proteome</keyword>
<accession>A0AA48L2N9</accession>
<dbReference type="RefSeq" id="XP_060455049.1">
    <property type="nucleotide sequence ID" value="XM_060598236.1"/>
</dbReference>
<evidence type="ECO:0008006" key="5">
    <source>
        <dbReference type="Google" id="ProtNLM"/>
    </source>
</evidence>
<keyword evidence="1" id="KW-1133">Transmembrane helix</keyword>
<dbReference type="AlphaFoldDB" id="A0AA48L2N9"/>
<proteinExistence type="predicted"/>
<dbReference type="GeneID" id="85493654"/>
<organism evidence="3 4">
    <name type="scientific">Cutaneotrichosporon cavernicola</name>
    <dbReference type="NCBI Taxonomy" id="279322"/>
    <lineage>
        <taxon>Eukaryota</taxon>
        <taxon>Fungi</taxon>
        <taxon>Dikarya</taxon>
        <taxon>Basidiomycota</taxon>
        <taxon>Agaricomycotina</taxon>
        <taxon>Tremellomycetes</taxon>
        <taxon>Trichosporonales</taxon>
        <taxon>Trichosporonaceae</taxon>
        <taxon>Cutaneotrichosporon</taxon>
    </lineage>
</organism>
<feature type="signal peptide" evidence="2">
    <location>
        <begin position="1"/>
        <end position="20"/>
    </location>
</feature>
<evidence type="ECO:0000313" key="4">
    <source>
        <dbReference type="Proteomes" id="UP001233271"/>
    </source>
</evidence>
<feature type="chain" id="PRO_5041216233" description="Fibronectin type-III domain-containing protein" evidence="2">
    <location>
        <begin position="21"/>
        <end position="580"/>
    </location>
</feature>
<feature type="transmembrane region" description="Helical" evidence="1">
    <location>
        <begin position="366"/>
        <end position="391"/>
    </location>
</feature>
<evidence type="ECO:0000313" key="3">
    <source>
        <dbReference type="EMBL" id="BEI89783.1"/>
    </source>
</evidence>
<dbReference type="KEGG" id="ccac:CcaHIS019_0211450"/>
<dbReference type="Proteomes" id="UP001233271">
    <property type="component" value="Chromosome 2"/>
</dbReference>
<keyword evidence="2" id="KW-0732">Signal</keyword>
<protein>
    <recommendedName>
        <fullName evidence="5">Fibronectin type-III domain-containing protein</fullName>
    </recommendedName>
</protein>
<keyword evidence="1" id="KW-0472">Membrane</keyword>
<gene>
    <name evidence="3" type="ORF">CcaverHIS019_0211450</name>
</gene>
<sequence length="580" mass="62492">MLLWAAIALGVAAFLPSSHAATSSPYKVTLMSTSAELDFWPSANGNASLTWNASWTGTPWFQYIRETVPKGMGFHYTTKTGYGNKSNVEGEDVWVGYTFVGSRVEYWGYWAYPGQMGQASVNLTDDKGNLLKVTTGQSGYETNSKAPTMLIDYDFDQVGNYSTCLVPNSGTVVLTHVVATLNISGTPDEIGYAAANPTNIWFSDLVTTGAQSSVIGSKPDAALNVAYTNGNWKQTYTIGAQGNGPEVAYPRIGSTDTNAQMKFNIGTGNIYVRINGTMAWNHGIFEVKVDPAPPGRRPVESYWGFTPWSVINTTYYHTALDPTQNYTFTLTNHNSEGQDPSSIWFEPATLTLWKTDRIKSNSKTNIGAIVGGAVGGVVGAAVIGGLLWFFLRWRIKNSRKVEGRLSPIDGIDGDGDAGYGPSLTPYMSETQPLSAARHSMLTASYPTARSYSTPTESGDTDRTSDYFGGSQYASASAQPQPFAVGSRPVKSVAPPLTVRHPTQAFDAGTLHAVKNPDSEDDMVPPSYNPAWENSSTASLARSGGLGAPQVPQGAHQRNTIILDEPNEVAIIKAQYTRPPQ</sequence>
<evidence type="ECO:0000256" key="1">
    <source>
        <dbReference type="SAM" id="Phobius"/>
    </source>
</evidence>
<dbReference type="EMBL" id="AP028213">
    <property type="protein sequence ID" value="BEI89783.1"/>
    <property type="molecule type" value="Genomic_DNA"/>
</dbReference>
<name>A0AA48L2N9_9TREE</name>
<evidence type="ECO:0000256" key="2">
    <source>
        <dbReference type="SAM" id="SignalP"/>
    </source>
</evidence>